<evidence type="ECO:0000256" key="9">
    <source>
        <dbReference type="ARBA" id="ARBA00023128"/>
    </source>
</evidence>
<accession>A0AAW2I683</accession>
<proteinExistence type="inferred from homology"/>
<sequence length="143" mass="17659">MVVSIPYYLVSHTRRICNLYKRWLRNLERIHVYRHDYRYAAVLARVPFEKLMNEKDMIKAKQKIEEMEEDLYQNQHPQQLRFPTSPGGVAYGRYTDPPDYVLDYWHPLEKSAYPKYFQRRELRKQQYVEMWEKEYGCKEKSKK</sequence>
<evidence type="ECO:0000256" key="4">
    <source>
        <dbReference type="ARBA" id="ARBA00022448"/>
    </source>
</evidence>
<keyword evidence="4" id="KW-0813">Transport</keyword>
<keyword evidence="9" id="KW-0496">Mitochondrion</keyword>
<comment type="caution">
    <text evidence="13">The sequence shown here is derived from an EMBL/GenBank/DDBJ whole genome shotgun (WGS) entry which is preliminary data.</text>
</comment>
<keyword evidence="10" id="KW-0472">Membrane</keyword>
<dbReference type="InterPro" id="IPR045292">
    <property type="entry name" value="Complex1_LYR_NDUFB9_LYRM3"/>
</dbReference>
<evidence type="ECO:0000256" key="8">
    <source>
        <dbReference type="ARBA" id="ARBA00022990"/>
    </source>
</evidence>
<keyword evidence="8" id="KW-0007">Acetylation</keyword>
<evidence type="ECO:0000256" key="3">
    <source>
        <dbReference type="ARBA" id="ARBA00018684"/>
    </source>
</evidence>
<evidence type="ECO:0000256" key="1">
    <source>
        <dbReference type="ARBA" id="ARBA00004443"/>
    </source>
</evidence>
<evidence type="ECO:0000256" key="10">
    <source>
        <dbReference type="ARBA" id="ARBA00023136"/>
    </source>
</evidence>
<evidence type="ECO:0000256" key="2">
    <source>
        <dbReference type="ARBA" id="ARBA00009508"/>
    </source>
</evidence>
<evidence type="ECO:0000256" key="5">
    <source>
        <dbReference type="ARBA" id="ARBA00022660"/>
    </source>
</evidence>
<reference evidence="13" key="1">
    <citation type="journal article" date="2024" name="Gigascience">
        <title>Chromosome-level genome of the poultry shaft louse Menopon gallinae provides insight into the host-switching and adaptive evolution of parasitic lice.</title>
        <authorList>
            <person name="Xu Y."/>
            <person name="Ma L."/>
            <person name="Liu S."/>
            <person name="Liang Y."/>
            <person name="Liu Q."/>
            <person name="He Z."/>
            <person name="Tian L."/>
            <person name="Duan Y."/>
            <person name="Cai W."/>
            <person name="Li H."/>
            <person name="Song F."/>
        </authorList>
    </citation>
    <scope>NUCLEOTIDE SEQUENCE</scope>
    <source>
        <strain evidence="13">Cailab_2023a</strain>
    </source>
</reference>
<keyword evidence="5" id="KW-0679">Respiratory chain</keyword>
<evidence type="ECO:0000256" key="11">
    <source>
        <dbReference type="ARBA" id="ARBA00030192"/>
    </source>
</evidence>
<dbReference type="InterPro" id="IPR033034">
    <property type="entry name" value="NDUFB9"/>
</dbReference>
<evidence type="ECO:0000256" key="12">
    <source>
        <dbReference type="ARBA" id="ARBA00032528"/>
    </source>
</evidence>
<dbReference type="EMBL" id="JARGDH010000002">
    <property type="protein sequence ID" value="KAL0277607.1"/>
    <property type="molecule type" value="Genomic_DNA"/>
</dbReference>
<dbReference type="GO" id="GO:0005743">
    <property type="term" value="C:mitochondrial inner membrane"/>
    <property type="evidence" value="ECO:0007669"/>
    <property type="project" value="UniProtKB-SubCell"/>
</dbReference>
<comment type="similarity">
    <text evidence="2">Belongs to the complex I LYR family.</text>
</comment>
<keyword evidence="7" id="KW-0249">Electron transport</keyword>
<dbReference type="PANTHER" id="PTHR12868">
    <property type="entry name" value="NADH-UBIQUINONE OXIDOREDUCTASE B22 SUBUNIT"/>
    <property type="match status" value="1"/>
</dbReference>
<protein>
    <recommendedName>
        <fullName evidence="3">NADH dehydrogenase [ubiquinone] 1 beta subcomplex subunit 9</fullName>
    </recommendedName>
    <alternativeName>
        <fullName evidence="11">Complex I-B22</fullName>
    </alternativeName>
    <alternativeName>
        <fullName evidence="12">NADH-ubiquinone oxidoreductase B22 subunit</fullName>
    </alternativeName>
</protein>
<comment type="subcellular location">
    <subcellularLocation>
        <location evidence="1">Mitochondrion inner membrane</location>
        <topology evidence="1">Peripheral membrane protein</topology>
        <orientation evidence="1">Matrix side</orientation>
    </subcellularLocation>
</comment>
<keyword evidence="6" id="KW-0999">Mitochondrion inner membrane</keyword>
<organism evidence="13">
    <name type="scientific">Menopon gallinae</name>
    <name type="common">poultry shaft louse</name>
    <dbReference type="NCBI Taxonomy" id="328185"/>
    <lineage>
        <taxon>Eukaryota</taxon>
        <taxon>Metazoa</taxon>
        <taxon>Ecdysozoa</taxon>
        <taxon>Arthropoda</taxon>
        <taxon>Hexapoda</taxon>
        <taxon>Insecta</taxon>
        <taxon>Pterygota</taxon>
        <taxon>Neoptera</taxon>
        <taxon>Paraneoptera</taxon>
        <taxon>Psocodea</taxon>
        <taxon>Troctomorpha</taxon>
        <taxon>Phthiraptera</taxon>
        <taxon>Amblycera</taxon>
        <taxon>Menoponidae</taxon>
        <taxon>Menopon</taxon>
    </lineage>
</organism>
<evidence type="ECO:0000313" key="13">
    <source>
        <dbReference type="EMBL" id="KAL0277607.1"/>
    </source>
</evidence>
<dbReference type="AlphaFoldDB" id="A0AAW2I683"/>
<dbReference type="PANTHER" id="PTHR12868:SF0">
    <property type="entry name" value="NADH DEHYDROGENASE [UBIQUINONE] 1 BETA SUBCOMPLEX SUBUNIT 9"/>
    <property type="match status" value="1"/>
</dbReference>
<evidence type="ECO:0000256" key="7">
    <source>
        <dbReference type="ARBA" id="ARBA00022982"/>
    </source>
</evidence>
<gene>
    <name evidence="13" type="ORF">PYX00_004840</name>
</gene>
<name>A0AAW2I683_9NEOP</name>
<evidence type="ECO:0000256" key="6">
    <source>
        <dbReference type="ARBA" id="ARBA00022792"/>
    </source>
</evidence>
<dbReference type="GO" id="GO:0006120">
    <property type="term" value="P:mitochondrial electron transport, NADH to ubiquinone"/>
    <property type="evidence" value="ECO:0007669"/>
    <property type="project" value="InterPro"/>
</dbReference>
<dbReference type="CDD" id="cd20263">
    <property type="entry name" value="Complex1_LYR_NDUFB9_LYRM3"/>
    <property type="match status" value="1"/>
</dbReference>